<feature type="signal peptide" evidence="1">
    <location>
        <begin position="1"/>
        <end position="20"/>
    </location>
</feature>
<name>A0A494TQG8_SPHPE</name>
<proteinExistence type="predicted"/>
<dbReference type="RefSeq" id="WP_121156081.1">
    <property type="nucleotide sequence ID" value="NZ_CP032829.1"/>
</dbReference>
<dbReference type="EMBL" id="CP032829">
    <property type="protein sequence ID" value="AYJ88071.1"/>
    <property type="molecule type" value="Genomic_DNA"/>
</dbReference>
<dbReference type="InterPro" id="IPR019027">
    <property type="entry name" value="Pilus_biogenesis_CpaD-related"/>
</dbReference>
<gene>
    <name evidence="2" type="ORF">D3Y57_16485</name>
</gene>
<evidence type="ECO:0000256" key="1">
    <source>
        <dbReference type="SAM" id="SignalP"/>
    </source>
</evidence>
<feature type="chain" id="PRO_5019847371" description="Pilus assembly protein CpaD" evidence="1">
    <location>
        <begin position="21"/>
        <end position="211"/>
    </location>
</feature>
<dbReference type="KEGG" id="spha:D3Y57_16485"/>
<dbReference type="Pfam" id="PF09476">
    <property type="entry name" value="Pilus_CpaD"/>
    <property type="match status" value="1"/>
</dbReference>
<evidence type="ECO:0008006" key="4">
    <source>
        <dbReference type="Google" id="ProtNLM"/>
    </source>
</evidence>
<protein>
    <recommendedName>
        <fullName evidence="4">Pilus assembly protein CpaD</fullName>
    </recommendedName>
</protein>
<keyword evidence="3" id="KW-1185">Reference proteome</keyword>
<accession>A0A494TQG8</accession>
<organism evidence="2 3">
    <name type="scientific">Sphingomonas paeninsulae</name>
    <dbReference type="NCBI Taxonomy" id="2319844"/>
    <lineage>
        <taxon>Bacteria</taxon>
        <taxon>Pseudomonadati</taxon>
        <taxon>Pseudomonadota</taxon>
        <taxon>Alphaproteobacteria</taxon>
        <taxon>Sphingomonadales</taxon>
        <taxon>Sphingomonadaceae</taxon>
        <taxon>Sphingomonas</taxon>
    </lineage>
</organism>
<dbReference type="Proteomes" id="UP000276254">
    <property type="component" value="Chromosome"/>
</dbReference>
<dbReference type="PROSITE" id="PS51257">
    <property type="entry name" value="PROKAR_LIPOPROTEIN"/>
    <property type="match status" value="1"/>
</dbReference>
<dbReference type="OrthoDB" id="9802674at2"/>
<keyword evidence="1" id="KW-0732">Signal</keyword>
<sequence length="211" mass="21843">MRKLSVLAIIACSASLSACATDASRGLESVHQPVVNRTDYVFDVAAPDGERFSTNDADRLNGWFGSIKLRYGDRLSVDSPGGDHGGRAAVAAIAAHYGLLVEERAPVTEGVISAGNVRVVISRMTASVPECPDFSKKSAAQFNGAQSSNYGCAINSNLAAMVADPHDLLAGREGSESVDASTSTKAIKAYRLAPLTGTAGIKIESSKAGAN</sequence>
<evidence type="ECO:0000313" key="3">
    <source>
        <dbReference type="Proteomes" id="UP000276254"/>
    </source>
</evidence>
<evidence type="ECO:0000313" key="2">
    <source>
        <dbReference type="EMBL" id="AYJ88071.1"/>
    </source>
</evidence>
<dbReference type="AlphaFoldDB" id="A0A494TQG8"/>
<reference evidence="2 3" key="1">
    <citation type="submission" date="2018-09" db="EMBL/GenBank/DDBJ databases">
        <title>Sphingomonas peninsula sp. nov., isolated from fildes peninsula, Antarctic soil.</title>
        <authorList>
            <person name="Yingchao G."/>
        </authorList>
    </citation>
    <scope>NUCLEOTIDE SEQUENCE [LARGE SCALE GENOMIC DNA]</scope>
    <source>
        <strain evidence="2 3">YZ-8</strain>
    </source>
</reference>